<dbReference type="AlphaFoldDB" id="A0A2Z4MHV9"/>
<dbReference type="InterPro" id="IPR000515">
    <property type="entry name" value="MetI-like"/>
</dbReference>
<evidence type="ECO:0000256" key="3">
    <source>
        <dbReference type="ARBA" id="ARBA00022475"/>
    </source>
</evidence>
<dbReference type="PANTHER" id="PTHR43386:SF22">
    <property type="entry name" value="OLIGOPEPTIDE TRANSPORT SYSTEM PERMEASE PROTEIN OPPC"/>
    <property type="match status" value="1"/>
</dbReference>
<feature type="transmembrane region" description="Helical" evidence="7">
    <location>
        <begin position="224"/>
        <end position="246"/>
    </location>
</feature>
<dbReference type="Pfam" id="PF12911">
    <property type="entry name" value="OppC_N"/>
    <property type="match status" value="1"/>
</dbReference>
<dbReference type="EMBL" id="CP030117">
    <property type="protein sequence ID" value="AWX56102.1"/>
    <property type="molecule type" value="Genomic_DNA"/>
</dbReference>
<feature type="transmembrane region" description="Helical" evidence="7">
    <location>
        <begin position="280"/>
        <end position="301"/>
    </location>
</feature>
<comment type="subcellular location">
    <subcellularLocation>
        <location evidence="1 7">Cell membrane</location>
        <topology evidence="1 7">Multi-pass membrane protein</topology>
    </subcellularLocation>
</comment>
<dbReference type="Proteomes" id="UP000036061">
    <property type="component" value="Chromosome"/>
</dbReference>
<dbReference type="PROSITE" id="PS50928">
    <property type="entry name" value="ABC_TM1"/>
    <property type="match status" value="1"/>
</dbReference>
<evidence type="ECO:0000256" key="7">
    <source>
        <dbReference type="RuleBase" id="RU363032"/>
    </source>
</evidence>
<keyword evidence="6 7" id="KW-0472">Membrane</keyword>
<protein>
    <submittedName>
        <fullName evidence="9">ABC transporter permease</fullName>
    </submittedName>
</protein>
<evidence type="ECO:0000256" key="6">
    <source>
        <dbReference type="ARBA" id="ARBA00023136"/>
    </source>
</evidence>
<dbReference type="InterPro" id="IPR025966">
    <property type="entry name" value="OppC_N"/>
</dbReference>
<dbReference type="SUPFAM" id="SSF161098">
    <property type="entry name" value="MetI-like"/>
    <property type="match status" value="1"/>
</dbReference>
<keyword evidence="4 7" id="KW-0812">Transmembrane</keyword>
<sequence length="314" mass="34531">MAVDQSVNELFRPRAQKADGQIGQMRPSLTHFQQVTRKLVKNKLAMVGLTLIILLIAMAIIGPHLVSYSYSDQSLLNANQEISGEHWFGTDELGRDMFSRTWYGARISLIIGISAALIDLIIGVTVGGIAGYMAGRGKKGDRIDTIIMRLIEVLYGLPYLLVVIMLMVVMEPGIVTIIIALSATGWVGMARLVRGQILQLKNQEFIMAAQVLGAKFPRILLRHLIPNTIGVIIVNLTFTIPSAIFAESFLSFLGLGVQAPIASWGTMTNDALGVILTGDWWRLFFPALMISLTMFAFNVFGDGLQDALDPRIRE</sequence>
<organism evidence="9 10">
    <name type="scientific">Brevibacillus brevis</name>
    <name type="common">Bacillus brevis</name>
    <dbReference type="NCBI Taxonomy" id="1393"/>
    <lineage>
        <taxon>Bacteria</taxon>
        <taxon>Bacillati</taxon>
        <taxon>Bacillota</taxon>
        <taxon>Bacilli</taxon>
        <taxon>Bacillales</taxon>
        <taxon>Paenibacillaceae</taxon>
        <taxon>Brevibacillus</taxon>
    </lineage>
</organism>
<dbReference type="PANTHER" id="PTHR43386">
    <property type="entry name" value="OLIGOPEPTIDE TRANSPORT SYSTEM PERMEASE PROTEIN APPC"/>
    <property type="match status" value="1"/>
</dbReference>
<keyword evidence="3" id="KW-1003">Cell membrane</keyword>
<comment type="similarity">
    <text evidence="7">Belongs to the binding-protein-dependent transport system permease family.</text>
</comment>
<feature type="transmembrane region" description="Helical" evidence="7">
    <location>
        <begin position="107"/>
        <end position="134"/>
    </location>
</feature>
<keyword evidence="2 7" id="KW-0813">Transport</keyword>
<evidence type="ECO:0000256" key="1">
    <source>
        <dbReference type="ARBA" id="ARBA00004651"/>
    </source>
</evidence>
<dbReference type="Gene3D" id="1.10.3720.10">
    <property type="entry name" value="MetI-like"/>
    <property type="match status" value="1"/>
</dbReference>
<feature type="transmembrane region" description="Helical" evidence="7">
    <location>
        <begin position="44"/>
        <end position="66"/>
    </location>
</feature>
<dbReference type="GO" id="GO:0055085">
    <property type="term" value="P:transmembrane transport"/>
    <property type="evidence" value="ECO:0007669"/>
    <property type="project" value="InterPro"/>
</dbReference>
<name>A0A2Z4MHV9_BREBE</name>
<dbReference type="RefSeq" id="WP_048032806.1">
    <property type="nucleotide sequence ID" value="NZ_CP030117.1"/>
</dbReference>
<proteinExistence type="inferred from homology"/>
<feature type="domain" description="ABC transmembrane type-1" evidence="8">
    <location>
        <begin position="105"/>
        <end position="301"/>
    </location>
</feature>
<gene>
    <name evidence="9" type="ORF">AB432_014095</name>
</gene>
<reference evidence="9 10" key="1">
    <citation type="journal article" date="2015" name="Genome Announc.">
        <title>Draft Genome Sequence of Brevibacillus brevis DZQ7, a Plant Growth-Promoting Rhizobacterium with Broad-Spectrum Antimicrobial Activity.</title>
        <authorList>
            <person name="Hou Q."/>
            <person name="Wang C."/>
            <person name="Hou X."/>
            <person name="Xia Z."/>
            <person name="Ye J."/>
            <person name="Liu K."/>
            <person name="Liu H."/>
            <person name="Wang J."/>
            <person name="Guo H."/>
            <person name="Yu X."/>
            <person name="Yang Y."/>
            <person name="Du B."/>
            <person name="Ding Y."/>
        </authorList>
    </citation>
    <scope>NUCLEOTIDE SEQUENCE [LARGE SCALE GENOMIC DNA]</scope>
    <source>
        <strain evidence="9 10">DZQ7</strain>
    </source>
</reference>
<evidence type="ECO:0000256" key="5">
    <source>
        <dbReference type="ARBA" id="ARBA00022989"/>
    </source>
</evidence>
<evidence type="ECO:0000313" key="9">
    <source>
        <dbReference type="EMBL" id="AWX56102.1"/>
    </source>
</evidence>
<dbReference type="CDD" id="cd06261">
    <property type="entry name" value="TM_PBP2"/>
    <property type="match status" value="1"/>
</dbReference>
<feature type="transmembrane region" description="Helical" evidence="7">
    <location>
        <begin position="146"/>
        <end position="168"/>
    </location>
</feature>
<evidence type="ECO:0000256" key="4">
    <source>
        <dbReference type="ARBA" id="ARBA00022692"/>
    </source>
</evidence>
<dbReference type="InterPro" id="IPR035906">
    <property type="entry name" value="MetI-like_sf"/>
</dbReference>
<dbReference type="GO" id="GO:0005886">
    <property type="term" value="C:plasma membrane"/>
    <property type="evidence" value="ECO:0007669"/>
    <property type="project" value="UniProtKB-SubCell"/>
</dbReference>
<evidence type="ECO:0000259" key="8">
    <source>
        <dbReference type="PROSITE" id="PS50928"/>
    </source>
</evidence>
<dbReference type="InterPro" id="IPR050366">
    <property type="entry name" value="BP-dependent_transpt_permease"/>
</dbReference>
<accession>A0A2Z4MHV9</accession>
<feature type="transmembrane region" description="Helical" evidence="7">
    <location>
        <begin position="174"/>
        <end position="193"/>
    </location>
</feature>
<evidence type="ECO:0000313" key="10">
    <source>
        <dbReference type="Proteomes" id="UP000036061"/>
    </source>
</evidence>
<keyword evidence="5 7" id="KW-1133">Transmembrane helix</keyword>
<dbReference type="Pfam" id="PF00528">
    <property type="entry name" value="BPD_transp_1"/>
    <property type="match status" value="1"/>
</dbReference>
<evidence type="ECO:0000256" key="2">
    <source>
        <dbReference type="ARBA" id="ARBA00022448"/>
    </source>
</evidence>